<proteinExistence type="predicted"/>
<sequence length="160" mass="17278">MADRQLLAALAAGDRAALATAFDRHAPTVLRYAWGLADTPDDAQRLVQDTLAALWREAPTLVLATSALLPWLLVTCRDLHVASTPADADADARARHRPRFVGGQVDALPELDRRLVELALGGGHSYQDAARVLGRPVAATARPARRTTKQRTEAVNHGEH</sequence>
<reference evidence="6 7" key="1">
    <citation type="submission" date="2020-05" db="EMBL/GenBank/DDBJ databases">
        <title>Genome Sequencing of Type Strains.</title>
        <authorList>
            <person name="Lemaire J.F."/>
            <person name="Inderbitzin P."/>
            <person name="Gregorio O.A."/>
            <person name="Collins S.B."/>
            <person name="Wespe N."/>
            <person name="Knight-Connoni V."/>
        </authorList>
    </citation>
    <scope>NUCLEOTIDE SEQUENCE [LARGE SCALE GENOMIC DNA]</scope>
    <source>
        <strain evidence="6 7">DSM 20512</strain>
    </source>
</reference>
<dbReference type="InterPro" id="IPR007627">
    <property type="entry name" value="RNA_pol_sigma70_r2"/>
</dbReference>
<organism evidence="6 7">
    <name type="scientific">Curtobacterium citreum</name>
    <dbReference type="NCBI Taxonomy" id="2036"/>
    <lineage>
        <taxon>Bacteria</taxon>
        <taxon>Bacillati</taxon>
        <taxon>Actinomycetota</taxon>
        <taxon>Actinomycetes</taxon>
        <taxon>Micrococcales</taxon>
        <taxon>Microbacteriaceae</taxon>
        <taxon>Curtobacterium</taxon>
    </lineage>
</organism>
<evidence type="ECO:0000256" key="2">
    <source>
        <dbReference type="ARBA" id="ARBA00023082"/>
    </source>
</evidence>
<keyword evidence="1" id="KW-0805">Transcription regulation</keyword>
<dbReference type="GO" id="GO:0006352">
    <property type="term" value="P:DNA-templated transcription initiation"/>
    <property type="evidence" value="ECO:0007669"/>
    <property type="project" value="InterPro"/>
</dbReference>
<dbReference type="PANTHER" id="PTHR43133:SF25">
    <property type="entry name" value="RNA POLYMERASE SIGMA FACTOR RFAY-RELATED"/>
    <property type="match status" value="1"/>
</dbReference>
<dbReference type="GO" id="GO:0016987">
    <property type="term" value="F:sigma factor activity"/>
    <property type="evidence" value="ECO:0007669"/>
    <property type="project" value="UniProtKB-KW"/>
</dbReference>
<dbReference type="InterPro" id="IPR036388">
    <property type="entry name" value="WH-like_DNA-bd_sf"/>
</dbReference>
<evidence type="ECO:0000259" key="5">
    <source>
        <dbReference type="Pfam" id="PF04542"/>
    </source>
</evidence>
<accession>A0A850DUK1</accession>
<evidence type="ECO:0000313" key="6">
    <source>
        <dbReference type="EMBL" id="NUU29147.1"/>
    </source>
</evidence>
<gene>
    <name evidence="6" type="ORF">HP467_13675</name>
</gene>
<feature type="domain" description="RNA polymerase sigma-70 region 2" evidence="5">
    <location>
        <begin position="22"/>
        <end position="75"/>
    </location>
</feature>
<dbReference type="EMBL" id="JABMCG010000120">
    <property type="protein sequence ID" value="NUU29147.1"/>
    <property type="molecule type" value="Genomic_DNA"/>
</dbReference>
<protein>
    <submittedName>
        <fullName evidence="6">Sigma-70 family RNA polymerase sigma factor</fullName>
    </submittedName>
</protein>
<evidence type="ECO:0000313" key="7">
    <source>
        <dbReference type="Proteomes" id="UP000539146"/>
    </source>
</evidence>
<evidence type="ECO:0000256" key="3">
    <source>
        <dbReference type="ARBA" id="ARBA00023163"/>
    </source>
</evidence>
<keyword evidence="2" id="KW-0731">Sigma factor</keyword>
<dbReference type="InterPro" id="IPR039425">
    <property type="entry name" value="RNA_pol_sigma-70-like"/>
</dbReference>
<comment type="caution">
    <text evidence="6">The sequence shown here is derived from an EMBL/GenBank/DDBJ whole genome shotgun (WGS) entry which is preliminary data.</text>
</comment>
<dbReference type="SUPFAM" id="SSF88946">
    <property type="entry name" value="Sigma2 domain of RNA polymerase sigma factors"/>
    <property type="match status" value="1"/>
</dbReference>
<dbReference type="PANTHER" id="PTHR43133">
    <property type="entry name" value="RNA POLYMERASE ECF-TYPE SIGMA FACTO"/>
    <property type="match status" value="1"/>
</dbReference>
<dbReference type="AlphaFoldDB" id="A0A850DUK1"/>
<feature type="compositionally biased region" description="Basic and acidic residues" evidence="4">
    <location>
        <begin position="150"/>
        <end position="160"/>
    </location>
</feature>
<evidence type="ECO:0000256" key="1">
    <source>
        <dbReference type="ARBA" id="ARBA00023015"/>
    </source>
</evidence>
<evidence type="ECO:0000256" key="4">
    <source>
        <dbReference type="SAM" id="MobiDB-lite"/>
    </source>
</evidence>
<dbReference type="Proteomes" id="UP000539146">
    <property type="component" value="Unassembled WGS sequence"/>
</dbReference>
<dbReference type="Gene3D" id="1.10.1740.10">
    <property type="match status" value="1"/>
</dbReference>
<dbReference type="Pfam" id="PF04542">
    <property type="entry name" value="Sigma70_r2"/>
    <property type="match status" value="1"/>
</dbReference>
<name>A0A850DUK1_9MICO</name>
<dbReference type="Gene3D" id="1.10.10.10">
    <property type="entry name" value="Winged helix-like DNA-binding domain superfamily/Winged helix DNA-binding domain"/>
    <property type="match status" value="1"/>
</dbReference>
<dbReference type="RefSeq" id="WP_175326515.1">
    <property type="nucleotide sequence ID" value="NZ_BAAAWP010000001.1"/>
</dbReference>
<feature type="region of interest" description="Disordered" evidence="4">
    <location>
        <begin position="138"/>
        <end position="160"/>
    </location>
</feature>
<keyword evidence="3" id="KW-0804">Transcription</keyword>
<dbReference type="InterPro" id="IPR013325">
    <property type="entry name" value="RNA_pol_sigma_r2"/>
</dbReference>